<accession>A0A9N9A6U0</accession>
<sequence length="360" mass="41138">MMHVHPYYNLNSFDLCFGGENSPFVQPQDFTLQQQQNWNLYNQLIDPSMIENNYVTLDALAPIDQNYAQPNYDFQDQTKKCNHVYSKFTIPSITSIISQPSSITDSLNVTNFIIDQVLHQQSSLSNNAFSITPSSIISPISNTTISLQDIIDGTKVMQEISKDSTIFDLGLTNCDMDLNENSIEWLLQDSCPEMSKPLDTCQSLTEKEPVEECRRDIDDLIEEHMKEMKKFIHNEILCQEILTEPSCFEFQDLPLDNLEIETDCSSTSSTSTAVYLQEGICQEADGLLSTTNMFMPQEDNFSYDALAIEEIPNLFSTNLLETHKATHINDEIFLYNDLLGCDMKFESSDELIKYQLDYLN</sequence>
<organism evidence="1 2">
    <name type="scientific">Funneliformis mosseae</name>
    <name type="common">Endomycorrhizal fungus</name>
    <name type="synonym">Glomus mosseae</name>
    <dbReference type="NCBI Taxonomy" id="27381"/>
    <lineage>
        <taxon>Eukaryota</taxon>
        <taxon>Fungi</taxon>
        <taxon>Fungi incertae sedis</taxon>
        <taxon>Mucoromycota</taxon>
        <taxon>Glomeromycotina</taxon>
        <taxon>Glomeromycetes</taxon>
        <taxon>Glomerales</taxon>
        <taxon>Glomeraceae</taxon>
        <taxon>Funneliformis</taxon>
    </lineage>
</organism>
<proteinExistence type="predicted"/>
<comment type="caution">
    <text evidence="1">The sequence shown here is derived from an EMBL/GenBank/DDBJ whole genome shotgun (WGS) entry which is preliminary data.</text>
</comment>
<evidence type="ECO:0000313" key="1">
    <source>
        <dbReference type="EMBL" id="CAG8520078.1"/>
    </source>
</evidence>
<dbReference type="EMBL" id="CAJVPP010000893">
    <property type="protein sequence ID" value="CAG8520078.1"/>
    <property type="molecule type" value="Genomic_DNA"/>
</dbReference>
<evidence type="ECO:0000313" key="2">
    <source>
        <dbReference type="Proteomes" id="UP000789375"/>
    </source>
</evidence>
<dbReference type="AlphaFoldDB" id="A0A9N9A6U0"/>
<name>A0A9N9A6U0_FUNMO</name>
<gene>
    <name evidence="1" type="ORF">FMOSSE_LOCUS4986</name>
</gene>
<dbReference type="Proteomes" id="UP000789375">
    <property type="component" value="Unassembled WGS sequence"/>
</dbReference>
<protein>
    <submittedName>
        <fullName evidence="1">2978_t:CDS:1</fullName>
    </submittedName>
</protein>
<reference evidence="1" key="1">
    <citation type="submission" date="2021-06" db="EMBL/GenBank/DDBJ databases">
        <authorList>
            <person name="Kallberg Y."/>
            <person name="Tangrot J."/>
            <person name="Rosling A."/>
        </authorList>
    </citation>
    <scope>NUCLEOTIDE SEQUENCE</scope>
    <source>
        <strain evidence="1">87-6 pot B 2015</strain>
    </source>
</reference>
<keyword evidence="2" id="KW-1185">Reference proteome</keyword>